<protein>
    <submittedName>
        <fullName evidence="1">Uncharacterized protein</fullName>
    </submittedName>
</protein>
<dbReference type="Proteomes" id="UP001208689">
    <property type="component" value="Chromosome"/>
</dbReference>
<keyword evidence="2" id="KW-1185">Reference proteome</keyword>
<evidence type="ECO:0000313" key="2">
    <source>
        <dbReference type="Proteomes" id="UP001208689"/>
    </source>
</evidence>
<organism evidence="1 2">
    <name type="scientific">Candidatus Lokiarchaeum ossiferum</name>
    <dbReference type="NCBI Taxonomy" id="2951803"/>
    <lineage>
        <taxon>Archaea</taxon>
        <taxon>Promethearchaeati</taxon>
        <taxon>Promethearchaeota</taxon>
        <taxon>Promethearchaeia</taxon>
        <taxon>Promethearchaeales</taxon>
        <taxon>Promethearchaeaceae</taxon>
        <taxon>Candidatus Lokiarchaeum</taxon>
    </lineage>
</organism>
<name>A0ABY6HV45_9ARCH</name>
<accession>A0ABY6HV45</accession>
<gene>
    <name evidence="1" type="ORF">NEF87_003508</name>
</gene>
<reference evidence="1" key="1">
    <citation type="submission" date="2022-09" db="EMBL/GenBank/DDBJ databases">
        <title>Actin cytoskeleton and complex cell architecture in an #Asgard archaeon.</title>
        <authorList>
            <person name="Ponce Toledo R.I."/>
            <person name="Schleper C."/>
            <person name="Rodrigues Oliveira T."/>
            <person name="Wollweber F."/>
            <person name="Xu J."/>
            <person name="Rittmann S."/>
            <person name="Klingl A."/>
            <person name="Pilhofer M."/>
        </authorList>
    </citation>
    <scope>NUCLEOTIDE SEQUENCE</scope>
    <source>
        <strain evidence="1">B-35</strain>
    </source>
</reference>
<evidence type="ECO:0000313" key="1">
    <source>
        <dbReference type="EMBL" id="UYP47223.1"/>
    </source>
</evidence>
<dbReference type="EMBL" id="CP104013">
    <property type="protein sequence ID" value="UYP47223.1"/>
    <property type="molecule type" value="Genomic_DNA"/>
</dbReference>
<sequence length="49" mass="6016">MENLFNLNNEFDITFEEIFYFQQGAILFTSWFDLRSEKDFYNFIIGIFS</sequence>
<proteinExistence type="predicted"/>